<reference evidence="1 2" key="1">
    <citation type="journal article" date="2018" name="Nat. Genet.">
        <title>The Rosa genome provides new insights in the design of modern roses.</title>
        <authorList>
            <person name="Bendahmane M."/>
        </authorList>
    </citation>
    <scope>NUCLEOTIDE SEQUENCE [LARGE SCALE GENOMIC DNA]</scope>
    <source>
        <strain evidence="2">cv. Old Blush</strain>
    </source>
</reference>
<evidence type="ECO:0000313" key="1">
    <source>
        <dbReference type="EMBL" id="PRQ56336.1"/>
    </source>
</evidence>
<protein>
    <submittedName>
        <fullName evidence="1">Uncharacterized protein</fullName>
    </submittedName>
</protein>
<dbReference type="Proteomes" id="UP000238479">
    <property type="component" value="Chromosome 1"/>
</dbReference>
<sequence>MWEVRGYCSDVILSGELGSGATLQTSTTFTEFEFAIVDLQT</sequence>
<name>A0A2P6SCE3_ROSCH</name>
<gene>
    <name evidence="1" type="ORF">RchiOBHm_Chr1g0334671</name>
</gene>
<dbReference type="Gramene" id="PRQ56336">
    <property type="protein sequence ID" value="PRQ56336"/>
    <property type="gene ID" value="RchiOBHm_Chr1g0334671"/>
</dbReference>
<evidence type="ECO:0000313" key="2">
    <source>
        <dbReference type="Proteomes" id="UP000238479"/>
    </source>
</evidence>
<dbReference type="AlphaFoldDB" id="A0A2P6SCE3"/>
<dbReference type="EMBL" id="PDCK01000039">
    <property type="protein sequence ID" value="PRQ56336.1"/>
    <property type="molecule type" value="Genomic_DNA"/>
</dbReference>
<comment type="caution">
    <text evidence="1">The sequence shown here is derived from an EMBL/GenBank/DDBJ whole genome shotgun (WGS) entry which is preliminary data.</text>
</comment>
<organism evidence="1 2">
    <name type="scientific">Rosa chinensis</name>
    <name type="common">China rose</name>
    <dbReference type="NCBI Taxonomy" id="74649"/>
    <lineage>
        <taxon>Eukaryota</taxon>
        <taxon>Viridiplantae</taxon>
        <taxon>Streptophyta</taxon>
        <taxon>Embryophyta</taxon>
        <taxon>Tracheophyta</taxon>
        <taxon>Spermatophyta</taxon>
        <taxon>Magnoliopsida</taxon>
        <taxon>eudicotyledons</taxon>
        <taxon>Gunneridae</taxon>
        <taxon>Pentapetalae</taxon>
        <taxon>rosids</taxon>
        <taxon>fabids</taxon>
        <taxon>Rosales</taxon>
        <taxon>Rosaceae</taxon>
        <taxon>Rosoideae</taxon>
        <taxon>Rosoideae incertae sedis</taxon>
        <taxon>Rosa</taxon>
    </lineage>
</organism>
<keyword evidence="2" id="KW-1185">Reference proteome</keyword>
<proteinExistence type="predicted"/>
<accession>A0A2P6SCE3</accession>